<evidence type="ECO:0000259" key="1">
    <source>
        <dbReference type="Pfam" id="PF00535"/>
    </source>
</evidence>
<keyword evidence="3" id="KW-1185">Reference proteome</keyword>
<proteinExistence type="predicted"/>
<dbReference type="GO" id="GO:0016758">
    <property type="term" value="F:hexosyltransferase activity"/>
    <property type="evidence" value="ECO:0007669"/>
    <property type="project" value="UniProtKB-ARBA"/>
</dbReference>
<dbReference type="Proteomes" id="UP001138686">
    <property type="component" value="Unassembled WGS sequence"/>
</dbReference>
<dbReference type="PANTHER" id="PTHR22916:SF67">
    <property type="entry name" value="COLANIC ACID BIOSYNTHESIS GLYCOSYL TRANSFERASE WCAE-RELATED"/>
    <property type="match status" value="1"/>
</dbReference>
<dbReference type="RefSeq" id="WP_219052129.1">
    <property type="nucleotide sequence ID" value="NZ_JAHWDP010000002.1"/>
</dbReference>
<dbReference type="CDD" id="cd06433">
    <property type="entry name" value="GT_2_WfgS_like"/>
    <property type="match status" value="1"/>
</dbReference>
<evidence type="ECO:0000313" key="2">
    <source>
        <dbReference type="EMBL" id="MBW2937715.1"/>
    </source>
</evidence>
<sequence length="259" mass="30130">MATPFLSIITINYNQAEGLRKTIASVASQTYIDFEFIIIDGHSTDKSVEVIEQNKDHIDYWVSEPDSGIYNAMNKGIKIAQGQYLLFLNSGDALTESNALGNFINHSQFHGDIIYGDYQFQEGHKVYPDVLPTNYFMKTSLPHQSTFFKKSVFERMGFYDESYKIGADRAFYIKCFADKSIVFQHIPYFLTLFDLSGLSNDSEYTEKKRQEDARMFYEFYGSKYDDYKEQLKQEAKQKRAKRNSLKGILKRIVNRIKKI</sequence>
<dbReference type="EMBL" id="JAHWDP010000002">
    <property type="protein sequence ID" value="MBW2937715.1"/>
    <property type="molecule type" value="Genomic_DNA"/>
</dbReference>
<evidence type="ECO:0000313" key="3">
    <source>
        <dbReference type="Proteomes" id="UP001138686"/>
    </source>
</evidence>
<protein>
    <submittedName>
        <fullName evidence="2">Glycosyltransferase</fullName>
    </submittedName>
</protein>
<name>A0A9X1JVG5_9FLAO</name>
<accession>A0A9X1JVG5</accession>
<dbReference type="Pfam" id="PF00535">
    <property type="entry name" value="Glycos_transf_2"/>
    <property type="match status" value="1"/>
</dbReference>
<gene>
    <name evidence="2" type="ORF">KXJ69_06325</name>
</gene>
<comment type="caution">
    <text evidence="2">The sequence shown here is derived from an EMBL/GenBank/DDBJ whole genome shotgun (WGS) entry which is preliminary data.</text>
</comment>
<dbReference type="PANTHER" id="PTHR22916">
    <property type="entry name" value="GLYCOSYLTRANSFERASE"/>
    <property type="match status" value="1"/>
</dbReference>
<feature type="domain" description="Glycosyltransferase 2-like" evidence="1">
    <location>
        <begin position="7"/>
        <end position="135"/>
    </location>
</feature>
<dbReference type="AlphaFoldDB" id="A0A9X1JVG5"/>
<organism evidence="2 3">
    <name type="scientific">Halomarinibacterium sedimenti</name>
    <dbReference type="NCBI Taxonomy" id="2857106"/>
    <lineage>
        <taxon>Bacteria</taxon>
        <taxon>Pseudomonadati</taxon>
        <taxon>Bacteroidota</taxon>
        <taxon>Flavobacteriia</taxon>
        <taxon>Flavobacteriales</taxon>
        <taxon>Flavobacteriaceae</taxon>
        <taxon>Halomarinibacterium</taxon>
    </lineage>
</organism>
<dbReference type="InterPro" id="IPR001173">
    <property type="entry name" value="Glyco_trans_2-like"/>
</dbReference>
<reference evidence="2" key="1">
    <citation type="submission" date="2021-07" db="EMBL/GenBank/DDBJ databases">
        <title>Aureisphaera sp. CAU 1614 isolated from sea sediment.</title>
        <authorList>
            <person name="Kim W."/>
        </authorList>
    </citation>
    <scope>NUCLEOTIDE SEQUENCE</scope>
    <source>
        <strain evidence="2">CAU 1614</strain>
    </source>
</reference>